<dbReference type="SUPFAM" id="SSF63520">
    <property type="entry name" value="PTS-regulatory domain, PRD"/>
    <property type="match status" value="2"/>
</dbReference>
<dbReference type="EMBL" id="BAABHY010000001">
    <property type="protein sequence ID" value="GAA5108252.1"/>
    <property type="molecule type" value="Genomic_DNA"/>
</dbReference>
<dbReference type="InterPro" id="IPR004341">
    <property type="entry name" value="CAT_RNA-bd_dom"/>
</dbReference>
<protein>
    <submittedName>
        <fullName evidence="3">PRD domain-containing protein</fullName>
    </submittedName>
</protein>
<accession>A0ABP9N558</accession>
<dbReference type="Gene3D" id="1.10.1790.10">
    <property type="entry name" value="PRD domain"/>
    <property type="match status" value="2"/>
</dbReference>
<dbReference type="PROSITE" id="PS51372">
    <property type="entry name" value="PRD_2"/>
    <property type="match status" value="2"/>
</dbReference>
<sequence length="255" mass="29497">MIIVGKGIGFSARRGDILNDDADNRVFIHKKEAEILHFIDFIPVDIIELTNKIIQKSEHHLDEKLSDSLLIALAEHISFAIKRFEKGNSDDIHIHEVQFLYLNEYDIGKRAVEYINKIKNIQLPDSEASLIALHFVNARLNNKNVGETLKLTKLSYQIANLISYHFHITIDKSSLNFSRFIIHLKLLIVRCKELQLHGMNNKSSSLIDDLKRQFLTHHACAEKIVKLISHEYNLTVPDDEIFYLTVHIERLLQVD</sequence>
<dbReference type="Proteomes" id="UP001500171">
    <property type="component" value="Unassembled WGS sequence"/>
</dbReference>
<dbReference type="InterPro" id="IPR050661">
    <property type="entry name" value="BglG_antiterminators"/>
</dbReference>
<gene>
    <name evidence="3" type="ORF">GCM10023211_10300</name>
</gene>
<comment type="caution">
    <text evidence="3">The sequence shown here is derived from an EMBL/GenBank/DDBJ whole genome shotgun (WGS) entry which is preliminary data.</text>
</comment>
<dbReference type="PANTHER" id="PTHR30185:SF15">
    <property type="entry name" value="CRYPTIC BETA-GLUCOSIDE BGL OPERON ANTITERMINATOR"/>
    <property type="match status" value="1"/>
</dbReference>
<keyword evidence="1" id="KW-0677">Repeat</keyword>
<evidence type="ECO:0000259" key="2">
    <source>
        <dbReference type="PROSITE" id="PS51372"/>
    </source>
</evidence>
<dbReference type="InterPro" id="IPR036634">
    <property type="entry name" value="PRD_sf"/>
</dbReference>
<feature type="domain" description="PRD" evidence="2">
    <location>
        <begin position="41"/>
        <end position="145"/>
    </location>
</feature>
<organism evidence="3 4">
    <name type="scientific">Orbus sasakiae</name>
    <dbReference type="NCBI Taxonomy" id="1078475"/>
    <lineage>
        <taxon>Bacteria</taxon>
        <taxon>Pseudomonadati</taxon>
        <taxon>Pseudomonadota</taxon>
        <taxon>Gammaproteobacteria</taxon>
        <taxon>Orbales</taxon>
        <taxon>Orbaceae</taxon>
        <taxon>Orbus</taxon>
    </lineage>
</organism>
<evidence type="ECO:0000313" key="3">
    <source>
        <dbReference type="EMBL" id="GAA5108252.1"/>
    </source>
</evidence>
<dbReference type="Gene3D" id="2.30.24.10">
    <property type="entry name" value="CAT RNA-binding domain"/>
    <property type="match status" value="1"/>
</dbReference>
<feature type="domain" description="PRD" evidence="2">
    <location>
        <begin position="146"/>
        <end position="255"/>
    </location>
</feature>
<evidence type="ECO:0000256" key="1">
    <source>
        <dbReference type="ARBA" id="ARBA00022737"/>
    </source>
</evidence>
<keyword evidence="4" id="KW-1185">Reference proteome</keyword>
<name>A0ABP9N558_9GAMM</name>
<dbReference type="PANTHER" id="PTHR30185">
    <property type="entry name" value="CRYPTIC BETA-GLUCOSIDE BGL OPERON ANTITERMINATOR"/>
    <property type="match status" value="1"/>
</dbReference>
<dbReference type="Pfam" id="PF00874">
    <property type="entry name" value="PRD"/>
    <property type="match status" value="2"/>
</dbReference>
<reference evidence="4" key="1">
    <citation type="journal article" date="2019" name="Int. J. Syst. Evol. Microbiol.">
        <title>The Global Catalogue of Microorganisms (GCM) 10K type strain sequencing project: providing services to taxonomists for standard genome sequencing and annotation.</title>
        <authorList>
            <consortium name="The Broad Institute Genomics Platform"/>
            <consortium name="The Broad Institute Genome Sequencing Center for Infectious Disease"/>
            <person name="Wu L."/>
            <person name="Ma J."/>
        </authorList>
    </citation>
    <scope>NUCLEOTIDE SEQUENCE [LARGE SCALE GENOMIC DNA]</scope>
    <source>
        <strain evidence="4">JCM 18050</strain>
    </source>
</reference>
<dbReference type="InterPro" id="IPR036650">
    <property type="entry name" value="CAT_RNA-bd_dom_sf"/>
</dbReference>
<evidence type="ECO:0000313" key="4">
    <source>
        <dbReference type="Proteomes" id="UP001500171"/>
    </source>
</evidence>
<dbReference type="Pfam" id="PF03123">
    <property type="entry name" value="CAT_RBD"/>
    <property type="match status" value="1"/>
</dbReference>
<dbReference type="InterPro" id="IPR011608">
    <property type="entry name" value="PRD"/>
</dbReference>
<proteinExistence type="predicted"/>